<gene>
    <name evidence="2" type="ORF">DFR86_02145</name>
</gene>
<keyword evidence="3" id="KW-1185">Reference proteome</keyword>
<evidence type="ECO:0000313" key="2">
    <source>
        <dbReference type="EMBL" id="AWR96467.1"/>
    </source>
</evidence>
<dbReference type="Pfam" id="PF10262">
    <property type="entry name" value="Rdx"/>
    <property type="match status" value="1"/>
</dbReference>
<evidence type="ECO:0000256" key="1">
    <source>
        <dbReference type="ARBA" id="ARBA00023284"/>
    </source>
</evidence>
<dbReference type="Proteomes" id="UP000248410">
    <property type="component" value="Chromosome"/>
</dbReference>
<evidence type="ECO:0000313" key="3">
    <source>
        <dbReference type="Proteomes" id="UP000248410"/>
    </source>
</evidence>
<organism evidence="2 3">
    <name type="scientific">Acidianus sulfidivorans JP7</name>
    <dbReference type="NCBI Taxonomy" id="619593"/>
    <lineage>
        <taxon>Archaea</taxon>
        <taxon>Thermoproteota</taxon>
        <taxon>Thermoprotei</taxon>
        <taxon>Sulfolobales</taxon>
        <taxon>Sulfolobaceae</taxon>
        <taxon>Acidianus</taxon>
    </lineage>
</organism>
<dbReference type="EMBL" id="CP029288">
    <property type="protein sequence ID" value="AWR96467.1"/>
    <property type="molecule type" value="Genomic_DNA"/>
</dbReference>
<sequence length="78" mass="9207">MQNVKIVYCRPCGYLDRALELARSILMYFEDIKVELVQGKNGIFDVYIGDNLIFSRYEAKRFPEEEEILKEISKIVNK</sequence>
<dbReference type="InterPro" id="IPR036249">
    <property type="entry name" value="Thioredoxin-like_sf"/>
</dbReference>
<dbReference type="OrthoDB" id="33017at2157"/>
<dbReference type="Gene3D" id="3.40.30.10">
    <property type="entry name" value="Glutaredoxin"/>
    <property type="match status" value="1"/>
</dbReference>
<dbReference type="GeneID" id="36836732"/>
<evidence type="ECO:0008006" key="4">
    <source>
        <dbReference type="Google" id="ProtNLM"/>
    </source>
</evidence>
<name>A0A2U9IKA2_9CREN</name>
<dbReference type="AlphaFoldDB" id="A0A2U9IKA2"/>
<keyword evidence="1" id="KW-0676">Redox-active center</keyword>
<proteinExistence type="predicted"/>
<accession>A0A2U9IKA2</accession>
<protein>
    <recommendedName>
        <fullName evidence="4">Selenoprotein</fullName>
    </recommendedName>
</protein>
<dbReference type="KEGG" id="asul:DFR86_02145"/>
<dbReference type="InterPro" id="IPR011893">
    <property type="entry name" value="Selenoprotein_Rdx-typ"/>
</dbReference>
<reference evidence="2 3" key="1">
    <citation type="submission" date="2018-05" db="EMBL/GenBank/DDBJ databases">
        <title>Complete Genome Sequences of Extremely Thermoacidophilic, Metal-Mobilizing Type-Strain Members of the Archaeal Family Sulfolobaceae: Acidianus brierleyi DSM-1651T, Acidianus sulfidivorans DSM-18786T, Metallosphaera hakonensis DSM-7519T, and Metallosphaera prunae DSM-10039T.</title>
        <authorList>
            <person name="Counts J.A."/>
            <person name="Kelly R.M."/>
        </authorList>
    </citation>
    <scope>NUCLEOTIDE SEQUENCE [LARGE SCALE GENOMIC DNA]</scope>
    <source>
        <strain evidence="2 3">JP7</strain>
    </source>
</reference>
<dbReference type="RefSeq" id="WP_110379357.1">
    <property type="nucleotide sequence ID" value="NZ_CP029288.2"/>
</dbReference>
<dbReference type="SUPFAM" id="SSF52833">
    <property type="entry name" value="Thioredoxin-like"/>
    <property type="match status" value="1"/>
</dbReference>
<dbReference type="NCBIfam" id="TIGR02174">
    <property type="entry name" value="CXXU_selWTH"/>
    <property type="match status" value="1"/>
</dbReference>